<feature type="compositionally biased region" description="Basic and acidic residues" evidence="6">
    <location>
        <begin position="220"/>
        <end position="231"/>
    </location>
</feature>
<feature type="region of interest" description="Disordered" evidence="6">
    <location>
        <begin position="416"/>
        <end position="438"/>
    </location>
</feature>
<dbReference type="GO" id="GO:0003713">
    <property type="term" value="F:transcription coactivator activity"/>
    <property type="evidence" value="ECO:0007669"/>
    <property type="project" value="TreeGrafter"/>
</dbReference>
<dbReference type="AlphaFoldDB" id="A0A3E2GX83"/>
<evidence type="ECO:0000256" key="3">
    <source>
        <dbReference type="ARBA" id="ARBA00023015"/>
    </source>
</evidence>
<keyword evidence="8" id="KW-1185">Reference proteome</keyword>
<evidence type="ECO:0000256" key="5">
    <source>
        <dbReference type="ARBA" id="ARBA00023242"/>
    </source>
</evidence>
<dbReference type="GO" id="GO:0005634">
    <property type="term" value="C:nucleus"/>
    <property type="evidence" value="ECO:0007669"/>
    <property type="project" value="UniProtKB-SubCell"/>
</dbReference>
<feature type="compositionally biased region" description="Basic and acidic residues" evidence="6">
    <location>
        <begin position="152"/>
        <end position="161"/>
    </location>
</feature>
<feature type="compositionally biased region" description="Basic and acidic residues" evidence="6">
    <location>
        <begin position="117"/>
        <end position="143"/>
    </location>
</feature>
<protein>
    <submittedName>
        <fullName evidence="7">Uncharacterized protein</fullName>
    </submittedName>
</protein>
<reference evidence="7 8" key="1">
    <citation type="submission" date="2018-05" db="EMBL/GenBank/DDBJ databases">
        <title>Draft genome sequence of Scytalidium lignicola DSM 105466, a ubiquitous saprotrophic fungus.</title>
        <authorList>
            <person name="Buettner E."/>
            <person name="Gebauer A.M."/>
            <person name="Hofrichter M."/>
            <person name="Liers C."/>
            <person name="Kellner H."/>
        </authorList>
    </citation>
    <scope>NUCLEOTIDE SEQUENCE [LARGE SCALE GENOMIC DNA]</scope>
    <source>
        <strain evidence="7 8">DSM 105466</strain>
    </source>
</reference>
<dbReference type="OMA" id="DLSHMMA"/>
<dbReference type="Proteomes" id="UP000258309">
    <property type="component" value="Unassembled WGS sequence"/>
</dbReference>
<keyword evidence="5" id="KW-0539">Nucleus</keyword>
<feature type="non-terminal residue" evidence="7">
    <location>
        <position position="1"/>
    </location>
</feature>
<dbReference type="Pfam" id="PF10198">
    <property type="entry name" value="Ada3"/>
    <property type="match status" value="1"/>
</dbReference>
<comment type="similarity">
    <text evidence="2">Belongs to the NGG1 family.</text>
</comment>
<name>A0A3E2GX83_SCYLI</name>
<feature type="compositionally biased region" description="Basic and acidic residues" evidence="6">
    <location>
        <begin position="416"/>
        <end position="426"/>
    </location>
</feature>
<evidence type="ECO:0000256" key="4">
    <source>
        <dbReference type="ARBA" id="ARBA00023163"/>
    </source>
</evidence>
<feature type="region of interest" description="Disordered" evidence="6">
    <location>
        <begin position="117"/>
        <end position="261"/>
    </location>
</feature>
<keyword evidence="3" id="KW-0805">Transcription regulation</keyword>
<feature type="region of interest" description="Disordered" evidence="6">
    <location>
        <begin position="1"/>
        <end position="45"/>
    </location>
</feature>
<dbReference type="GO" id="GO:0006357">
    <property type="term" value="P:regulation of transcription by RNA polymerase II"/>
    <property type="evidence" value="ECO:0007669"/>
    <property type="project" value="TreeGrafter"/>
</dbReference>
<dbReference type="PANTHER" id="PTHR13556:SF2">
    <property type="entry name" value="TRANSCRIPTIONAL ADAPTER 3"/>
    <property type="match status" value="1"/>
</dbReference>
<evidence type="ECO:0000256" key="1">
    <source>
        <dbReference type="ARBA" id="ARBA00004123"/>
    </source>
</evidence>
<feature type="region of interest" description="Disordered" evidence="6">
    <location>
        <begin position="578"/>
        <end position="604"/>
    </location>
</feature>
<accession>A0A3E2GX83</accession>
<dbReference type="OrthoDB" id="1232at2759"/>
<dbReference type="GO" id="GO:0000124">
    <property type="term" value="C:SAGA complex"/>
    <property type="evidence" value="ECO:0007669"/>
    <property type="project" value="TreeGrafter"/>
</dbReference>
<organism evidence="7 8">
    <name type="scientific">Scytalidium lignicola</name>
    <name type="common">Hyphomycete</name>
    <dbReference type="NCBI Taxonomy" id="5539"/>
    <lineage>
        <taxon>Eukaryota</taxon>
        <taxon>Fungi</taxon>
        <taxon>Dikarya</taxon>
        <taxon>Ascomycota</taxon>
        <taxon>Pezizomycotina</taxon>
        <taxon>Leotiomycetes</taxon>
        <taxon>Leotiomycetes incertae sedis</taxon>
        <taxon>Scytalidium</taxon>
    </lineage>
</organism>
<keyword evidence="4" id="KW-0804">Transcription</keyword>
<feature type="compositionally biased region" description="Low complexity" evidence="6">
    <location>
        <begin position="200"/>
        <end position="216"/>
    </location>
</feature>
<dbReference type="EMBL" id="NCSJ02000307">
    <property type="protein sequence ID" value="RFU25746.1"/>
    <property type="molecule type" value="Genomic_DNA"/>
</dbReference>
<proteinExistence type="inferred from homology"/>
<evidence type="ECO:0000313" key="7">
    <source>
        <dbReference type="EMBL" id="RFU25746.1"/>
    </source>
</evidence>
<evidence type="ECO:0000256" key="6">
    <source>
        <dbReference type="SAM" id="MobiDB-lite"/>
    </source>
</evidence>
<dbReference type="STRING" id="5539.A0A3E2GX83"/>
<dbReference type="InterPro" id="IPR019340">
    <property type="entry name" value="Histone_AcTrfase_su3"/>
</dbReference>
<dbReference type="PANTHER" id="PTHR13556">
    <property type="entry name" value="TRANSCRIPTIONAL ADAPTER 3-RELATED"/>
    <property type="match status" value="1"/>
</dbReference>
<feature type="compositionally biased region" description="Polar residues" evidence="6">
    <location>
        <begin position="22"/>
        <end position="38"/>
    </location>
</feature>
<gene>
    <name evidence="7" type="ORF">B7463_g10592</name>
</gene>
<comment type="subcellular location">
    <subcellularLocation>
        <location evidence="1">Nucleus</location>
    </subcellularLocation>
</comment>
<feature type="compositionally biased region" description="Low complexity" evidence="6">
    <location>
        <begin position="427"/>
        <end position="438"/>
    </location>
</feature>
<sequence length="672" mass="74549">MPPLPSQKGTGKKGRDVRQSRSRNTTPSLSGTLSTAIPQTDAPETSYLELPVASFRTASEDILEQYGSAIPNSKELESLMERLQKVMDAVESRGSVCDRGMRLLAQLRKDRLEEIESDRRRDEERKENLKRDAADEEERDRKANKIKKRKDGGKGREERPSSHGARASAPQDVSHLPDQSSPIRETVVRKPRKLSRDLDSASSSLSPVAPATPTATGMDIDDKNGVAKSEDSSSEEEEPPAPAAPHHQTFGDDPSTFPDPTVYEIREVKPGLSEDEIKEIYSVAQYPHNDLSDLIPGTPPDKDFSNAKPTNQVQFNTFSTYIEPYFRPLTEEDLAFLRDRGDRTTPFVIPRRGKKHYSEIWAEEDGAMAVDAQARDKLQANQARGSIDTMNDDVAETDQISAGPILSRLLATLRPEHRAGQSEEKPTTNGVTNGEVNVNGESNNDTNADLNALMPDAPAPIPPATFMTDSSSESWKKATHPKLDHAQVDERIKQELRHIGFLPPDTEPDYDAHYDDEVAARLRFLQTKLKEQSIINGARKTRLAELAKEHMAHQEYTTILEDLDGQVQTAYLKRTRTLGKSKKTKRPGGAGGGSHFVGTAGMARPGIGDMTKTLMERRHKWIDSIGMVFNNEGSLGKVPRSKDAGSSIFKPEIMGELVKKEKEGWDEEAEDE</sequence>
<feature type="non-terminal residue" evidence="7">
    <location>
        <position position="672"/>
    </location>
</feature>
<comment type="caution">
    <text evidence="7">The sequence shown here is derived from an EMBL/GenBank/DDBJ whole genome shotgun (WGS) entry which is preliminary data.</text>
</comment>
<evidence type="ECO:0000256" key="2">
    <source>
        <dbReference type="ARBA" id="ARBA00005330"/>
    </source>
</evidence>
<evidence type="ECO:0000313" key="8">
    <source>
        <dbReference type="Proteomes" id="UP000258309"/>
    </source>
</evidence>